<dbReference type="Proteomes" id="UP000249522">
    <property type="component" value="Unassembled WGS sequence"/>
</dbReference>
<reference evidence="2 3" key="1">
    <citation type="submission" date="2018-06" db="EMBL/GenBank/DDBJ databases">
        <title>Paenibacillus imtechensis sp. nov.</title>
        <authorList>
            <person name="Pinnaka A.K."/>
            <person name="Singh H."/>
            <person name="Kaur M."/>
        </authorList>
    </citation>
    <scope>NUCLEOTIDE SEQUENCE [LARGE SCALE GENOMIC DNA]</scope>
    <source>
        <strain evidence="2 3">SMB1</strain>
    </source>
</reference>
<proteinExistence type="predicted"/>
<accession>A0A2W1LXK7</accession>
<gene>
    <name evidence="2" type="ORF">DNH61_07945</name>
</gene>
<keyword evidence="3" id="KW-1185">Reference proteome</keyword>
<protein>
    <submittedName>
        <fullName evidence="2">Uncharacterized protein</fullName>
    </submittedName>
</protein>
<dbReference type="RefSeq" id="WP_111146125.1">
    <property type="nucleotide sequence ID" value="NZ_QKRB01000038.1"/>
</dbReference>
<organism evidence="2 3">
    <name type="scientific">Paenibacillus sambharensis</name>
    <dbReference type="NCBI Taxonomy" id="1803190"/>
    <lineage>
        <taxon>Bacteria</taxon>
        <taxon>Bacillati</taxon>
        <taxon>Bacillota</taxon>
        <taxon>Bacilli</taxon>
        <taxon>Bacillales</taxon>
        <taxon>Paenibacillaceae</taxon>
        <taxon>Paenibacillus</taxon>
    </lineage>
</organism>
<dbReference type="AlphaFoldDB" id="A0A2W1LXK7"/>
<dbReference type="OrthoDB" id="2942742at2"/>
<evidence type="ECO:0000313" key="3">
    <source>
        <dbReference type="Proteomes" id="UP000249522"/>
    </source>
</evidence>
<sequence>MAVRRDRAAGSQTAGNGNPIPRTQLTPQQIAIAFGLLSNALTVNSVLIDRDRNLQFVVTGRLANLELLFKDLGISKNDMLKMFD</sequence>
<name>A0A2W1LXK7_9BACL</name>
<evidence type="ECO:0000256" key="1">
    <source>
        <dbReference type="SAM" id="MobiDB-lite"/>
    </source>
</evidence>
<evidence type="ECO:0000313" key="2">
    <source>
        <dbReference type="EMBL" id="PZD96431.1"/>
    </source>
</evidence>
<comment type="caution">
    <text evidence="2">The sequence shown here is derived from an EMBL/GenBank/DDBJ whole genome shotgun (WGS) entry which is preliminary data.</text>
</comment>
<feature type="region of interest" description="Disordered" evidence="1">
    <location>
        <begin position="1"/>
        <end position="23"/>
    </location>
</feature>
<feature type="compositionally biased region" description="Polar residues" evidence="1">
    <location>
        <begin position="10"/>
        <end position="23"/>
    </location>
</feature>
<dbReference type="EMBL" id="QKRB01000038">
    <property type="protein sequence ID" value="PZD96431.1"/>
    <property type="molecule type" value="Genomic_DNA"/>
</dbReference>